<dbReference type="Gene3D" id="3.30.750.24">
    <property type="entry name" value="STAS domain"/>
    <property type="match status" value="1"/>
</dbReference>
<dbReference type="HOGENOM" id="CLU_115403_9_3_12"/>
<dbReference type="Proteomes" id="UP000001296">
    <property type="component" value="Chromosome"/>
</dbReference>
<evidence type="ECO:0000256" key="2">
    <source>
        <dbReference type="RuleBase" id="RU003749"/>
    </source>
</evidence>
<organism evidence="4 5">
    <name type="scientific">Winmispira thermophila (strain ATCC 49972 / DSM 6192 / RI 19.B1)</name>
    <name type="common">Spirochaeta thermophila</name>
    <dbReference type="NCBI Taxonomy" id="665571"/>
    <lineage>
        <taxon>Bacteria</taxon>
        <taxon>Pseudomonadati</taxon>
        <taxon>Spirochaetota</taxon>
        <taxon>Spirochaetia</taxon>
        <taxon>Winmispirales</taxon>
        <taxon>Winmispiraceae</taxon>
        <taxon>Winmispira</taxon>
    </lineage>
</organism>
<dbReference type="GO" id="GO:0043856">
    <property type="term" value="F:anti-sigma factor antagonist activity"/>
    <property type="evidence" value="ECO:0007669"/>
    <property type="project" value="InterPro"/>
</dbReference>
<dbReference type="PANTHER" id="PTHR33495">
    <property type="entry name" value="ANTI-SIGMA FACTOR ANTAGONIST TM_1081-RELATED-RELATED"/>
    <property type="match status" value="1"/>
</dbReference>
<dbReference type="Pfam" id="PF01740">
    <property type="entry name" value="STAS"/>
    <property type="match status" value="1"/>
</dbReference>
<protein>
    <recommendedName>
        <fullName evidence="2">Anti-sigma factor antagonist</fullName>
    </recommendedName>
</protein>
<evidence type="ECO:0000256" key="1">
    <source>
        <dbReference type="ARBA" id="ARBA00009013"/>
    </source>
</evidence>
<comment type="similarity">
    <text evidence="1 2">Belongs to the anti-sigma-factor antagonist family.</text>
</comment>
<accession>E0RRQ2</accession>
<evidence type="ECO:0000259" key="3">
    <source>
        <dbReference type="PROSITE" id="PS50801"/>
    </source>
</evidence>
<dbReference type="SUPFAM" id="SSF52091">
    <property type="entry name" value="SpoIIaa-like"/>
    <property type="match status" value="1"/>
</dbReference>
<evidence type="ECO:0000313" key="4">
    <source>
        <dbReference type="EMBL" id="ADN03156.1"/>
    </source>
</evidence>
<proteinExistence type="inferred from homology"/>
<dbReference type="InterPro" id="IPR003658">
    <property type="entry name" value="Anti-sigma_ant"/>
</dbReference>
<reference evidence="4 5" key="2">
    <citation type="journal article" date="2010" name="J. Bacteriol.">
        <title>Genome sequence of the polysaccharide-degrading, thermophilic anaerobe Spirochaeta thermophila DSM 6192.</title>
        <authorList>
            <person name="Angelov A."/>
            <person name="Liebl S."/>
            <person name="Ballschmiter M."/>
            <person name="Bomeke M."/>
            <person name="Lehmann R."/>
            <person name="Liesegang H."/>
            <person name="Daniel R."/>
            <person name="Liebl W."/>
        </authorList>
    </citation>
    <scope>NUCLEOTIDE SEQUENCE [LARGE SCALE GENOMIC DNA]</scope>
    <source>
        <strain evidence="5">ATCC 49972 / DSM 6192 / RI 19.B1</strain>
    </source>
</reference>
<dbReference type="AlphaFoldDB" id="E0RRQ2"/>
<dbReference type="eggNOG" id="COG1366">
    <property type="taxonomic scope" value="Bacteria"/>
</dbReference>
<dbReference type="CDD" id="cd07043">
    <property type="entry name" value="STAS_anti-anti-sigma_factors"/>
    <property type="match status" value="1"/>
</dbReference>
<dbReference type="KEGG" id="sta:STHERM_c22290"/>
<dbReference type="PaxDb" id="665571-STHERM_c22290"/>
<dbReference type="PANTHER" id="PTHR33495:SF2">
    <property type="entry name" value="ANTI-SIGMA FACTOR ANTAGONIST TM_1081-RELATED"/>
    <property type="match status" value="1"/>
</dbReference>
<dbReference type="PROSITE" id="PS50801">
    <property type="entry name" value="STAS"/>
    <property type="match status" value="1"/>
</dbReference>
<dbReference type="NCBIfam" id="TIGR00377">
    <property type="entry name" value="ant_ant_sig"/>
    <property type="match status" value="1"/>
</dbReference>
<dbReference type="RefSeq" id="WP_013314994.1">
    <property type="nucleotide sequence ID" value="NC_014484.1"/>
</dbReference>
<name>E0RRQ2_WINT6</name>
<dbReference type="InterPro" id="IPR036513">
    <property type="entry name" value="STAS_dom_sf"/>
</dbReference>
<gene>
    <name evidence="4" type="primary">rsbV</name>
    <name evidence="4" type="ordered locus">STHERM_c22290</name>
</gene>
<feature type="domain" description="STAS" evidence="3">
    <location>
        <begin position="1"/>
        <end position="110"/>
    </location>
</feature>
<dbReference type="EMBL" id="CP001698">
    <property type="protein sequence ID" value="ADN03156.1"/>
    <property type="molecule type" value="Genomic_DNA"/>
</dbReference>
<evidence type="ECO:0000313" key="5">
    <source>
        <dbReference type="Proteomes" id="UP000001296"/>
    </source>
</evidence>
<reference key="1">
    <citation type="submission" date="2009-08" db="EMBL/GenBank/DDBJ databases">
        <title>The genome sequence of Spirochaeta thermophila DSM6192.</title>
        <authorList>
            <person name="Angelov A."/>
            <person name="Mientus M."/>
            <person name="Wittenberg S."/>
            <person name="Lehmann R."/>
            <person name="Liesegang H."/>
            <person name="Daniel R."/>
            <person name="Liebl W."/>
        </authorList>
    </citation>
    <scope>NUCLEOTIDE SEQUENCE</scope>
    <source>
        <strain>DSM 6192</strain>
    </source>
</reference>
<dbReference type="InterPro" id="IPR002645">
    <property type="entry name" value="STAS_dom"/>
</dbReference>
<sequence>MKVQTNTKGDVYIVELEGDLDVFSCVTLKQEIDRLFNAGAQKMILNMNKVPYIDSRGVGVLIYTNSLFKKAGRKFFLTHVNGSVRRVIELTKLIGYLPIANSDEEAIQKM</sequence>